<dbReference type="Proteomes" id="UP000316298">
    <property type="component" value="Unassembled WGS sequence"/>
</dbReference>
<proteinExistence type="predicted"/>
<dbReference type="AlphaFoldDB" id="A0A542DUY0"/>
<name>A0A542DUY0_9ACTN</name>
<keyword evidence="1" id="KW-1133">Transmembrane helix</keyword>
<sequence>MGVLALLLAIAGLVVPFLPFSNLIDRFPVRQYLAFPFAVPALALAIATLAGNRRGKPAAAIGMMIAFLALIVGAIMVYNYDLRP</sequence>
<organism evidence="2 3">
    <name type="scientific">Kribbella jejuensis</name>
    <dbReference type="NCBI Taxonomy" id="236068"/>
    <lineage>
        <taxon>Bacteria</taxon>
        <taxon>Bacillati</taxon>
        <taxon>Actinomycetota</taxon>
        <taxon>Actinomycetes</taxon>
        <taxon>Propionibacteriales</taxon>
        <taxon>Kribbellaceae</taxon>
        <taxon>Kribbella</taxon>
    </lineage>
</organism>
<feature type="transmembrane region" description="Helical" evidence="1">
    <location>
        <begin position="58"/>
        <end position="78"/>
    </location>
</feature>
<keyword evidence="1" id="KW-0812">Transmembrane</keyword>
<evidence type="ECO:0000313" key="2">
    <source>
        <dbReference type="EMBL" id="TQJ06888.1"/>
    </source>
</evidence>
<dbReference type="OrthoDB" id="9902577at2"/>
<dbReference type="EMBL" id="VFMM01000003">
    <property type="protein sequence ID" value="TQJ06888.1"/>
    <property type="molecule type" value="Genomic_DNA"/>
</dbReference>
<dbReference type="RefSeq" id="WP_141861446.1">
    <property type="nucleotide sequence ID" value="NZ_BAAAKA010000010.1"/>
</dbReference>
<comment type="caution">
    <text evidence="2">The sequence shown here is derived from an EMBL/GenBank/DDBJ whole genome shotgun (WGS) entry which is preliminary data.</text>
</comment>
<feature type="transmembrane region" description="Helical" evidence="1">
    <location>
        <begin position="32"/>
        <end position="51"/>
    </location>
</feature>
<protein>
    <submittedName>
        <fullName evidence="2">Uncharacterized protein</fullName>
    </submittedName>
</protein>
<keyword evidence="1" id="KW-0472">Membrane</keyword>
<keyword evidence="3" id="KW-1185">Reference proteome</keyword>
<accession>A0A542DUY0</accession>
<reference evidence="2 3" key="1">
    <citation type="submission" date="2019-06" db="EMBL/GenBank/DDBJ databases">
        <title>Sequencing the genomes of 1000 actinobacteria strains.</title>
        <authorList>
            <person name="Klenk H.-P."/>
        </authorList>
    </citation>
    <scope>NUCLEOTIDE SEQUENCE [LARGE SCALE GENOMIC DNA]</scope>
    <source>
        <strain evidence="2 3">DSM 17305</strain>
    </source>
</reference>
<evidence type="ECO:0000256" key="1">
    <source>
        <dbReference type="SAM" id="Phobius"/>
    </source>
</evidence>
<evidence type="ECO:0000313" key="3">
    <source>
        <dbReference type="Proteomes" id="UP000316298"/>
    </source>
</evidence>
<gene>
    <name evidence="2" type="ORF">FB475_6564</name>
</gene>